<organism evidence="1 2">
    <name type="scientific">Candidatus Nitrosotalea okcheonensis</name>
    <dbReference type="NCBI Taxonomy" id="1903276"/>
    <lineage>
        <taxon>Archaea</taxon>
        <taxon>Nitrososphaerota</taxon>
        <taxon>Nitrososphaeria</taxon>
        <taxon>Nitrosotaleales</taxon>
        <taxon>Nitrosotaleaceae</taxon>
        <taxon>Nitrosotalea</taxon>
    </lineage>
</organism>
<gene>
    <name evidence="1" type="ORF">NCS_11138</name>
</gene>
<keyword evidence="2" id="KW-1185">Reference proteome</keyword>
<proteinExistence type="predicted"/>
<dbReference type="RefSeq" id="WP_157927321.1">
    <property type="nucleotide sequence ID" value="NZ_LT841358.1"/>
</dbReference>
<dbReference type="AlphaFoldDB" id="A0A2H1FF12"/>
<protein>
    <submittedName>
        <fullName evidence="1">Uncharacterized protein</fullName>
    </submittedName>
</protein>
<accession>A0A2H1FF12</accession>
<dbReference type="EMBL" id="LT841358">
    <property type="protein sequence ID" value="SMH71331.1"/>
    <property type="molecule type" value="Genomic_DNA"/>
</dbReference>
<evidence type="ECO:0000313" key="2">
    <source>
        <dbReference type="Proteomes" id="UP000230607"/>
    </source>
</evidence>
<name>A0A2H1FF12_9ARCH</name>
<sequence length="47" mass="4848">MRTGILVTGAILIVFGVIGYVYPVTSVGSVSDIDDLCKSTIGSIGRC</sequence>
<evidence type="ECO:0000313" key="1">
    <source>
        <dbReference type="EMBL" id="SMH71331.1"/>
    </source>
</evidence>
<dbReference type="Proteomes" id="UP000230607">
    <property type="component" value="Chromosome 1"/>
</dbReference>
<reference evidence="2" key="1">
    <citation type="submission" date="2017-03" db="EMBL/GenBank/DDBJ databases">
        <authorList>
            <person name="Herbold C."/>
        </authorList>
    </citation>
    <scope>NUCLEOTIDE SEQUENCE [LARGE SCALE GENOMIC DNA]</scope>
</reference>